<proteinExistence type="predicted"/>
<accession>A0ACB0M8U7</accession>
<gene>
    <name evidence="1" type="ORF">MILVUS5_LOCUS39668</name>
</gene>
<name>A0ACB0M8U7_TRIPR</name>
<sequence length="114" mass="12397">MKPEMPEKKLAVCSAATKSSVILCLENLIGTERFRSLDCFLAGDDVKEKKPDPSISLAASKAALVCYDLLHVAALERRGPMTNCGDALSIVASLRELHIPGMDEARDAVRRDKI</sequence>
<keyword evidence="2" id="KW-1185">Reference proteome</keyword>
<comment type="caution">
    <text evidence="1">The sequence shown here is derived from an EMBL/GenBank/DDBJ whole genome shotgun (WGS) entry which is preliminary data.</text>
</comment>
<reference evidence="1" key="1">
    <citation type="submission" date="2023-10" db="EMBL/GenBank/DDBJ databases">
        <authorList>
            <person name="Rodriguez Cubillos JULIANA M."/>
            <person name="De Vega J."/>
        </authorList>
    </citation>
    <scope>NUCLEOTIDE SEQUENCE</scope>
</reference>
<dbReference type="Proteomes" id="UP001177021">
    <property type="component" value="Unassembled WGS sequence"/>
</dbReference>
<evidence type="ECO:0000313" key="2">
    <source>
        <dbReference type="Proteomes" id="UP001177021"/>
    </source>
</evidence>
<protein>
    <submittedName>
        <fullName evidence="1">Uncharacterized protein</fullName>
    </submittedName>
</protein>
<organism evidence="1 2">
    <name type="scientific">Trifolium pratense</name>
    <name type="common">Red clover</name>
    <dbReference type="NCBI Taxonomy" id="57577"/>
    <lineage>
        <taxon>Eukaryota</taxon>
        <taxon>Viridiplantae</taxon>
        <taxon>Streptophyta</taxon>
        <taxon>Embryophyta</taxon>
        <taxon>Tracheophyta</taxon>
        <taxon>Spermatophyta</taxon>
        <taxon>Magnoliopsida</taxon>
        <taxon>eudicotyledons</taxon>
        <taxon>Gunneridae</taxon>
        <taxon>Pentapetalae</taxon>
        <taxon>rosids</taxon>
        <taxon>fabids</taxon>
        <taxon>Fabales</taxon>
        <taxon>Fabaceae</taxon>
        <taxon>Papilionoideae</taxon>
        <taxon>50 kb inversion clade</taxon>
        <taxon>NPAAA clade</taxon>
        <taxon>Hologalegina</taxon>
        <taxon>IRL clade</taxon>
        <taxon>Trifolieae</taxon>
        <taxon>Trifolium</taxon>
    </lineage>
</organism>
<evidence type="ECO:0000313" key="1">
    <source>
        <dbReference type="EMBL" id="CAJ2677088.1"/>
    </source>
</evidence>
<dbReference type="EMBL" id="CASHSV030000823">
    <property type="protein sequence ID" value="CAJ2677088.1"/>
    <property type="molecule type" value="Genomic_DNA"/>
</dbReference>